<dbReference type="InterPro" id="IPR050490">
    <property type="entry name" value="Bact_solute-bd_prot1"/>
</dbReference>
<evidence type="ECO:0000313" key="1">
    <source>
        <dbReference type="EMBL" id="KAB8161223.1"/>
    </source>
</evidence>
<sequence length="449" mass="49360">MVGSHVRRFAARGTACALVLGLTACGSSSSSEEDGVVTVSVNGLPPETQAIDRQNFEDDIAAFEAAHPDIRIDAREGLMDPETFTAKLAGGQLEDVFYVYFTDPAGLIERGQAADITDYLDEFPELADVRPELLDVFRDEEGRAYGLPTGNYSMGLLYNRELFRRAGLDPDRPPETWDEVRAAAREISALGDDTVGFADYSKNNQGGWHLTAWIYSMGGRVAERDGDGWRAAFDDAAGRAALETLHAMRWEDDSMGTRQLLEIADVQRMMGSGQLGMYLAGPDNIPTIVKQFEREYEEFGLTAMPGEATLGGGDGFMVNPDASPEEIRAGLTWVQWKYLNPEREEEITRNGVEAGIPVGLPQPDLWQGESQEVVDAIHREYANVPLENYQPFLDRADEVEVLVEPPNAQQIYTVLDGVMQAVLTEENADLDGLLGDAADRVDDILATVR</sequence>
<dbReference type="PANTHER" id="PTHR43649:SF16">
    <property type="entry name" value="SUGAR-BINDING LIPOPROTEIN"/>
    <property type="match status" value="1"/>
</dbReference>
<name>A0A5N5ZZI0_9ACTN</name>
<dbReference type="SUPFAM" id="SSF53850">
    <property type="entry name" value="Periplasmic binding protein-like II"/>
    <property type="match status" value="1"/>
</dbReference>
<dbReference type="OrthoDB" id="2644341at2"/>
<dbReference type="Gene3D" id="3.40.190.10">
    <property type="entry name" value="Periplasmic binding protein-like II"/>
    <property type="match status" value="1"/>
</dbReference>
<evidence type="ECO:0000313" key="2">
    <source>
        <dbReference type="Proteomes" id="UP000314251"/>
    </source>
</evidence>
<dbReference type="EMBL" id="VDLY02000021">
    <property type="protein sequence ID" value="KAB8161223.1"/>
    <property type="molecule type" value="Genomic_DNA"/>
</dbReference>
<keyword evidence="2" id="KW-1185">Reference proteome</keyword>
<comment type="caution">
    <text evidence="1">The sequence shown here is derived from an EMBL/GenBank/DDBJ whole genome shotgun (WGS) entry which is preliminary data.</text>
</comment>
<protein>
    <submittedName>
        <fullName evidence="1">Extracellular solute-binding protein</fullName>
    </submittedName>
</protein>
<accession>A0A5N5ZZI0</accession>
<reference evidence="1" key="1">
    <citation type="submission" date="2019-10" db="EMBL/GenBank/DDBJ databases">
        <title>Nonomuraea sp. nov., isolated from Phyllanthus amarus.</title>
        <authorList>
            <person name="Klykleung N."/>
            <person name="Tanasupawat S."/>
        </authorList>
    </citation>
    <scope>NUCLEOTIDE SEQUENCE [LARGE SCALE GENOMIC DNA]</scope>
    <source>
        <strain evidence="1">3MP-10</strain>
    </source>
</reference>
<dbReference type="AlphaFoldDB" id="A0A5N5ZZI0"/>
<dbReference type="RefSeq" id="WP_139673820.1">
    <property type="nucleotide sequence ID" value="NZ_VDLY02000021.1"/>
</dbReference>
<proteinExistence type="predicted"/>
<organism evidence="1 2">
    <name type="scientific">Streptomyces mimosae</name>
    <dbReference type="NCBI Taxonomy" id="2586635"/>
    <lineage>
        <taxon>Bacteria</taxon>
        <taxon>Bacillati</taxon>
        <taxon>Actinomycetota</taxon>
        <taxon>Actinomycetes</taxon>
        <taxon>Kitasatosporales</taxon>
        <taxon>Streptomycetaceae</taxon>
        <taxon>Streptomyces</taxon>
    </lineage>
</organism>
<gene>
    <name evidence="1" type="ORF">FH607_026695</name>
</gene>
<dbReference type="Pfam" id="PF01547">
    <property type="entry name" value="SBP_bac_1"/>
    <property type="match status" value="1"/>
</dbReference>
<dbReference type="InterPro" id="IPR006059">
    <property type="entry name" value="SBP"/>
</dbReference>
<dbReference type="PANTHER" id="PTHR43649">
    <property type="entry name" value="ARABINOSE-BINDING PROTEIN-RELATED"/>
    <property type="match status" value="1"/>
</dbReference>
<dbReference type="PROSITE" id="PS51257">
    <property type="entry name" value="PROKAR_LIPOPROTEIN"/>
    <property type="match status" value="1"/>
</dbReference>
<dbReference type="Proteomes" id="UP000314251">
    <property type="component" value="Unassembled WGS sequence"/>
</dbReference>